<proteinExistence type="inferred from homology"/>
<organism evidence="11 12">
    <name type="scientific">Trichinella patagoniensis</name>
    <dbReference type="NCBI Taxonomy" id="990121"/>
    <lineage>
        <taxon>Eukaryota</taxon>
        <taxon>Metazoa</taxon>
        <taxon>Ecdysozoa</taxon>
        <taxon>Nematoda</taxon>
        <taxon>Enoplea</taxon>
        <taxon>Dorylaimia</taxon>
        <taxon>Trichinellida</taxon>
        <taxon>Trichinellidae</taxon>
        <taxon>Trichinella</taxon>
    </lineage>
</organism>
<comment type="subcellular location">
    <subcellularLocation>
        <location evidence="1">Mitochondrion inner membrane</location>
    </subcellularLocation>
</comment>
<dbReference type="SUPFAM" id="SSF161065">
    <property type="entry name" value="ATP synthase D chain-like"/>
    <property type="match status" value="1"/>
</dbReference>
<evidence type="ECO:0000256" key="2">
    <source>
        <dbReference type="ARBA" id="ARBA00006842"/>
    </source>
</evidence>
<name>A0A0V0ZTI4_9BILA</name>
<keyword evidence="8" id="KW-0496">Mitochondrion</keyword>
<dbReference type="EMBL" id="JYDQ01000095">
    <property type="protein sequence ID" value="KRY15434.1"/>
    <property type="molecule type" value="Genomic_DNA"/>
</dbReference>
<evidence type="ECO:0000256" key="6">
    <source>
        <dbReference type="ARBA" id="ARBA00022792"/>
    </source>
</evidence>
<keyword evidence="4" id="KW-0138">CF(0)</keyword>
<keyword evidence="6" id="KW-0999">Mitochondrion inner membrane</keyword>
<evidence type="ECO:0000256" key="1">
    <source>
        <dbReference type="ARBA" id="ARBA00004273"/>
    </source>
</evidence>
<dbReference type="PANTHER" id="PTHR12700">
    <property type="entry name" value="ATP SYNTHASE SUBUNIT D, MITOCHONDRIAL"/>
    <property type="match status" value="1"/>
</dbReference>
<protein>
    <submittedName>
        <fullName evidence="11">ATP synthase subunit d, mitochondrial</fullName>
    </submittedName>
</protein>
<dbReference type="GO" id="GO:0005743">
    <property type="term" value="C:mitochondrial inner membrane"/>
    <property type="evidence" value="ECO:0007669"/>
    <property type="project" value="UniProtKB-SubCell"/>
</dbReference>
<evidence type="ECO:0000256" key="5">
    <source>
        <dbReference type="ARBA" id="ARBA00022781"/>
    </source>
</evidence>
<dbReference type="OrthoDB" id="5919286at2759"/>
<evidence type="ECO:0000256" key="3">
    <source>
        <dbReference type="ARBA" id="ARBA00022448"/>
    </source>
</evidence>
<evidence type="ECO:0000256" key="8">
    <source>
        <dbReference type="ARBA" id="ARBA00023128"/>
    </source>
</evidence>
<keyword evidence="3" id="KW-0813">Transport</keyword>
<gene>
    <name evidence="11" type="primary">ATP5H</name>
    <name evidence="11" type="ORF">T12_1312</name>
</gene>
<sequence length="223" mass="26816">MTTKRLTRTAIDWNKYAKLVLEKDRSKFDTFKSLFFETTNKVASLPEKLPEIDWNYYKEKTAGFYDVTEFEKQFKALHIVPMKEPEDLLKKLNEEEKREMTRLDAFIKANESIIQECKKELNKIAKFPPMDHWLPEEYEDYFVCVDKNSIGYNRYRDHVEQYRELGYRRMRLMTEEEDAFTVCSSCIILLLHDQFGYRLSNICIMITLLIAFDDKKDFLFIIT</sequence>
<dbReference type="GO" id="GO:0015078">
    <property type="term" value="F:proton transmembrane transporter activity"/>
    <property type="evidence" value="ECO:0007669"/>
    <property type="project" value="InterPro"/>
</dbReference>
<comment type="caution">
    <text evidence="11">The sequence shown here is derived from an EMBL/GenBank/DDBJ whole genome shotgun (WGS) entry which is preliminary data.</text>
</comment>
<dbReference type="GO" id="GO:0045259">
    <property type="term" value="C:proton-transporting ATP synthase complex"/>
    <property type="evidence" value="ECO:0007669"/>
    <property type="project" value="UniProtKB-KW"/>
</dbReference>
<comment type="similarity">
    <text evidence="2">Belongs to the ATPase d subunit family.</text>
</comment>
<evidence type="ECO:0000256" key="9">
    <source>
        <dbReference type="ARBA" id="ARBA00023136"/>
    </source>
</evidence>
<dbReference type="Gene3D" id="6.10.280.70">
    <property type="match status" value="1"/>
</dbReference>
<evidence type="ECO:0000256" key="10">
    <source>
        <dbReference type="SAM" id="Phobius"/>
    </source>
</evidence>
<keyword evidence="9 10" id="KW-0472">Membrane</keyword>
<reference evidence="11 12" key="1">
    <citation type="submission" date="2015-01" db="EMBL/GenBank/DDBJ databases">
        <title>Evolution of Trichinella species and genotypes.</title>
        <authorList>
            <person name="Korhonen P.K."/>
            <person name="Edoardo P."/>
            <person name="Giuseppe L.R."/>
            <person name="Gasser R.B."/>
        </authorList>
    </citation>
    <scope>NUCLEOTIDE SEQUENCE [LARGE SCALE GENOMIC DNA]</scope>
    <source>
        <strain evidence="11">ISS2496</strain>
    </source>
</reference>
<evidence type="ECO:0000256" key="4">
    <source>
        <dbReference type="ARBA" id="ARBA00022547"/>
    </source>
</evidence>
<keyword evidence="5" id="KW-0375">Hydrogen ion transport</keyword>
<evidence type="ECO:0000256" key="7">
    <source>
        <dbReference type="ARBA" id="ARBA00023065"/>
    </source>
</evidence>
<keyword evidence="12" id="KW-1185">Reference proteome</keyword>
<keyword evidence="10" id="KW-1133">Transmembrane helix</keyword>
<accession>A0A0V0ZTI4</accession>
<dbReference type="GO" id="GO:0015986">
    <property type="term" value="P:proton motive force-driven ATP synthesis"/>
    <property type="evidence" value="ECO:0007669"/>
    <property type="project" value="InterPro"/>
</dbReference>
<evidence type="ECO:0000313" key="11">
    <source>
        <dbReference type="EMBL" id="KRY15434.1"/>
    </source>
</evidence>
<dbReference type="Proteomes" id="UP000054783">
    <property type="component" value="Unassembled WGS sequence"/>
</dbReference>
<dbReference type="AlphaFoldDB" id="A0A0V0ZTI4"/>
<evidence type="ECO:0000313" key="12">
    <source>
        <dbReference type="Proteomes" id="UP000054783"/>
    </source>
</evidence>
<feature type="transmembrane region" description="Helical" evidence="10">
    <location>
        <begin position="195"/>
        <end position="212"/>
    </location>
</feature>
<keyword evidence="7" id="KW-0406">Ion transport</keyword>
<dbReference type="Pfam" id="PF05873">
    <property type="entry name" value="Mt_ATP-synt_D"/>
    <property type="match status" value="1"/>
</dbReference>
<dbReference type="InterPro" id="IPR036228">
    <property type="entry name" value="ATP_synth_F0_dsu_sf_mt"/>
</dbReference>
<dbReference type="InterPro" id="IPR008689">
    <property type="entry name" value="ATP_synth_F0_dsu_mt"/>
</dbReference>
<keyword evidence="10" id="KW-0812">Transmembrane</keyword>